<keyword evidence="5" id="KW-1185">Reference proteome</keyword>
<dbReference type="PROSITE" id="PS01031">
    <property type="entry name" value="SHSP"/>
    <property type="match status" value="1"/>
</dbReference>
<accession>A0A238F6J9</accession>
<protein>
    <submittedName>
        <fullName evidence="4">BQ2448_5292 protein</fullName>
    </submittedName>
</protein>
<dbReference type="Proteomes" id="UP000198372">
    <property type="component" value="Unassembled WGS sequence"/>
</dbReference>
<dbReference type="InterPro" id="IPR008978">
    <property type="entry name" value="HSP20-like_chaperone"/>
</dbReference>
<feature type="domain" description="SHSP" evidence="3">
    <location>
        <begin position="42"/>
        <end position="154"/>
    </location>
</feature>
<reference evidence="5" key="1">
    <citation type="submission" date="2016-09" db="EMBL/GenBank/DDBJ databases">
        <authorList>
            <person name="Jeantristanb JTB J.-T."/>
            <person name="Ricardo R."/>
        </authorList>
    </citation>
    <scope>NUCLEOTIDE SEQUENCE [LARGE SCALE GENOMIC DNA]</scope>
</reference>
<comment type="similarity">
    <text evidence="1 2">Belongs to the small heat shock protein (HSP20) family.</text>
</comment>
<dbReference type="SUPFAM" id="SSF49764">
    <property type="entry name" value="HSP20-like chaperones"/>
    <property type="match status" value="1"/>
</dbReference>
<evidence type="ECO:0000256" key="1">
    <source>
        <dbReference type="PROSITE-ProRule" id="PRU00285"/>
    </source>
</evidence>
<evidence type="ECO:0000313" key="4">
    <source>
        <dbReference type="EMBL" id="SCV67681.1"/>
    </source>
</evidence>
<gene>
    <name evidence="4" type="ORF">BQ2448_5292</name>
</gene>
<dbReference type="InterPro" id="IPR002068">
    <property type="entry name" value="A-crystallin/Hsp20_dom"/>
</dbReference>
<dbReference type="STRING" id="269621.A0A238F6J9"/>
<sequence length="154" mass="17533">MDSLLGSFEERITIGTTASSWRCDQWPWRLWTLRKLQHLEEDLIDRCTPEISMVVDGNGKCVTTITLAGLTKELTKITLENGVLTIVGSVEERNTEPDGKWELHATTKAYFKRAVNVHPEIRQETVQARFKDGRLIVEYDLPRNGNNPGLIPIE</sequence>
<proteinExistence type="inferred from homology"/>
<dbReference type="CDD" id="cd06464">
    <property type="entry name" value="ACD_sHsps-like"/>
    <property type="match status" value="1"/>
</dbReference>
<evidence type="ECO:0000313" key="5">
    <source>
        <dbReference type="Proteomes" id="UP000198372"/>
    </source>
</evidence>
<evidence type="ECO:0000259" key="3">
    <source>
        <dbReference type="PROSITE" id="PS01031"/>
    </source>
</evidence>
<dbReference type="EMBL" id="FMSP01000002">
    <property type="protein sequence ID" value="SCV67681.1"/>
    <property type="molecule type" value="Genomic_DNA"/>
</dbReference>
<dbReference type="AlphaFoldDB" id="A0A238F6J9"/>
<name>A0A238F6J9_9BASI</name>
<dbReference type="Gene3D" id="2.60.40.790">
    <property type="match status" value="1"/>
</dbReference>
<evidence type="ECO:0000256" key="2">
    <source>
        <dbReference type="RuleBase" id="RU003616"/>
    </source>
</evidence>
<dbReference type="Pfam" id="PF00011">
    <property type="entry name" value="HSP20"/>
    <property type="match status" value="1"/>
</dbReference>
<organism evidence="4 5">
    <name type="scientific">Microbotryum intermedium</name>
    <dbReference type="NCBI Taxonomy" id="269621"/>
    <lineage>
        <taxon>Eukaryota</taxon>
        <taxon>Fungi</taxon>
        <taxon>Dikarya</taxon>
        <taxon>Basidiomycota</taxon>
        <taxon>Pucciniomycotina</taxon>
        <taxon>Microbotryomycetes</taxon>
        <taxon>Microbotryales</taxon>
        <taxon>Microbotryaceae</taxon>
        <taxon>Microbotryum</taxon>
    </lineage>
</organism>